<dbReference type="Proteomes" id="UP000438448">
    <property type="component" value="Unassembled WGS sequence"/>
</dbReference>
<accession>A0A7K0D8W6</accession>
<evidence type="ECO:0000313" key="2">
    <source>
        <dbReference type="Proteomes" id="UP000438448"/>
    </source>
</evidence>
<gene>
    <name evidence="1" type="ORF">NRB20_51520</name>
</gene>
<dbReference type="RefSeq" id="WP_153413321.1">
    <property type="nucleotide sequence ID" value="NZ_WEGK01000012.1"/>
</dbReference>
<dbReference type="AlphaFoldDB" id="A0A7K0D8W6"/>
<reference evidence="1 2" key="1">
    <citation type="submission" date="2019-10" db="EMBL/GenBank/DDBJ databases">
        <title>Nocardia macrotermitis sp. nov. and Nocardia aurantia sp. nov., isolated from the gut of fungus growing-termite Macrotermes natalensis.</title>
        <authorList>
            <person name="Benndorf R."/>
            <person name="Schwitalla J."/>
            <person name="Martin K."/>
            <person name="De Beer W."/>
            <person name="Kaster A.-K."/>
            <person name="Vollmers J."/>
            <person name="Poulsen M."/>
            <person name="Beemelmanns C."/>
        </authorList>
    </citation>
    <scope>NUCLEOTIDE SEQUENCE [LARGE SCALE GENOMIC DNA]</scope>
    <source>
        <strain evidence="1 2">RB20</strain>
    </source>
</reference>
<proteinExistence type="predicted"/>
<dbReference type="EMBL" id="WEGK01000012">
    <property type="protein sequence ID" value="MQY22039.1"/>
    <property type="molecule type" value="Genomic_DNA"/>
</dbReference>
<name>A0A7K0D8W6_9NOCA</name>
<organism evidence="1 2">
    <name type="scientific">Nocardia macrotermitis</name>
    <dbReference type="NCBI Taxonomy" id="2585198"/>
    <lineage>
        <taxon>Bacteria</taxon>
        <taxon>Bacillati</taxon>
        <taxon>Actinomycetota</taxon>
        <taxon>Actinomycetes</taxon>
        <taxon>Mycobacteriales</taxon>
        <taxon>Nocardiaceae</taxon>
        <taxon>Nocardia</taxon>
    </lineage>
</organism>
<evidence type="ECO:0000313" key="1">
    <source>
        <dbReference type="EMBL" id="MQY22039.1"/>
    </source>
</evidence>
<comment type="caution">
    <text evidence="1">The sequence shown here is derived from an EMBL/GenBank/DDBJ whole genome shotgun (WGS) entry which is preliminary data.</text>
</comment>
<protein>
    <submittedName>
        <fullName evidence="1">Uncharacterized protein</fullName>
    </submittedName>
</protein>
<sequence>MAEDRPDLEVVVHHAVSDAINGYARQVSGVELPGLMWRWNHGITEDSSAVGVSTEIDVERMRADLRMWAEALSLEQLALLPPSGYIRYTGVLPSKVQVTVTGYHPDV</sequence>
<keyword evidence="2" id="KW-1185">Reference proteome</keyword>
<dbReference type="OrthoDB" id="4550690at2"/>